<accession>A0A7J7KQJ7</accession>
<evidence type="ECO:0000313" key="6">
    <source>
        <dbReference type="EMBL" id="KAF6040442.1"/>
    </source>
</evidence>
<name>A0A7J7KQJ7_BUGNE</name>
<reference evidence="6" key="1">
    <citation type="submission" date="2020-06" db="EMBL/GenBank/DDBJ databases">
        <title>Draft genome of Bugula neritina, a colonial animal packing powerful symbionts and potential medicines.</title>
        <authorList>
            <person name="Rayko M."/>
        </authorList>
    </citation>
    <scope>NUCLEOTIDE SEQUENCE [LARGE SCALE GENOMIC DNA]</scope>
    <source>
        <strain evidence="6">Kwan_BN1</strain>
    </source>
</reference>
<dbReference type="OrthoDB" id="2133190at2759"/>
<evidence type="ECO:0000256" key="4">
    <source>
        <dbReference type="ARBA" id="ARBA00023163"/>
    </source>
</evidence>
<evidence type="ECO:0000256" key="3">
    <source>
        <dbReference type="ARBA" id="ARBA00023125"/>
    </source>
</evidence>
<comment type="caution">
    <text evidence="6">The sequence shown here is derived from an EMBL/GenBank/DDBJ whole genome shotgun (WGS) entry which is preliminary data.</text>
</comment>
<proteinExistence type="predicted"/>
<dbReference type="PANTHER" id="PTHR46062">
    <property type="entry name" value="STEROL REGULATORY ELEMENT-BINDING PROTEIN"/>
    <property type="match status" value="1"/>
</dbReference>
<organism evidence="6 7">
    <name type="scientific">Bugula neritina</name>
    <name type="common">Brown bryozoan</name>
    <name type="synonym">Sertularia neritina</name>
    <dbReference type="NCBI Taxonomy" id="10212"/>
    <lineage>
        <taxon>Eukaryota</taxon>
        <taxon>Metazoa</taxon>
        <taxon>Spiralia</taxon>
        <taxon>Lophotrochozoa</taxon>
        <taxon>Bryozoa</taxon>
        <taxon>Gymnolaemata</taxon>
        <taxon>Cheilostomatida</taxon>
        <taxon>Flustrina</taxon>
        <taxon>Buguloidea</taxon>
        <taxon>Bugulidae</taxon>
        <taxon>Bugula</taxon>
    </lineage>
</organism>
<dbReference type="PANTHER" id="PTHR46062:SF1">
    <property type="entry name" value="LP12374P"/>
    <property type="match status" value="1"/>
</dbReference>
<dbReference type="GO" id="GO:0000981">
    <property type="term" value="F:DNA-binding transcription factor activity, RNA polymerase II-specific"/>
    <property type="evidence" value="ECO:0007669"/>
    <property type="project" value="TreeGrafter"/>
</dbReference>
<keyword evidence="3" id="KW-0238">DNA-binding</keyword>
<dbReference type="GO" id="GO:0005634">
    <property type="term" value="C:nucleus"/>
    <property type="evidence" value="ECO:0007669"/>
    <property type="project" value="UniProtKB-SubCell"/>
</dbReference>
<keyword evidence="4" id="KW-0804">Transcription</keyword>
<evidence type="ECO:0000256" key="5">
    <source>
        <dbReference type="ARBA" id="ARBA00023242"/>
    </source>
</evidence>
<evidence type="ECO:0000313" key="7">
    <source>
        <dbReference type="Proteomes" id="UP000593567"/>
    </source>
</evidence>
<keyword evidence="5" id="KW-0539">Nucleus</keyword>
<dbReference type="GO" id="GO:0000978">
    <property type="term" value="F:RNA polymerase II cis-regulatory region sequence-specific DNA binding"/>
    <property type="evidence" value="ECO:0007669"/>
    <property type="project" value="TreeGrafter"/>
</dbReference>
<dbReference type="Proteomes" id="UP000593567">
    <property type="component" value="Unassembled WGS sequence"/>
</dbReference>
<comment type="subcellular location">
    <subcellularLocation>
        <location evidence="1">Nucleus</location>
    </subcellularLocation>
</comment>
<dbReference type="EMBL" id="VXIV02000139">
    <property type="protein sequence ID" value="KAF6040442.1"/>
    <property type="molecule type" value="Genomic_DNA"/>
</dbReference>
<evidence type="ECO:0000256" key="1">
    <source>
        <dbReference type="ARBA" id="ARBA00004123"/>
    </source>
</evidence>
<gene>
    <name evidence="6" type="ORF">EB796_001224</name>
</gene>
<evidence type="ECO:0000256" key="2">
    <source>
        <dbReference type="ARBA" id="ARBA00023015"/>
    </source>
</evidence>
<keyword evidence="7" id="KW-1185">Reference proteome</keyword>
<dbReference type="AlphaFoldDB" id="A0A7J7KQJ7"/>
<protein>
    <submittedName>
        <fullName evidence="6">SREBF2</fullName>
    </submittedName>
</protein>
<keyword evidence="2" id="KW-0805">Transcription regulation</keyword>
<sequence length="144" mass="15497">MSNGISSSNTSVSGFKHDLNALQKLTSYVPEVKKQLCLHTATLRVMLGANPSRTNLLLKQTSARTSTQQHKSVTQALAYKMAARHLPSALHSRPDSQQYLLSEAAKTYELCGNTKAALNCRQMVNRSSLRGGSSNSSSTAALSS</sequence>